<dbReference type="GO" id="GO:0016301">
    <property type="term" value="F:kinase activity"/>
    <property type="evidence" value="ECO:0007669"/>
    <property type="project" value="UniProtKB-KW"/>
</dbReference>
<feature type="transmembrane region" description="Helical" evidence="1">
    <location>
        <begin position="6"/>
        <end position="25"/>
    </location>
</feature>
<feature type="transmembrane region" description="Helical" evidence="1">
    <location>
        <begin position="113"/>
        <end position="130"/>
    </location>
</feature>
<accession>A0ABT6YL71</accession>
<dbReference type="SUPFAM" id="SSF55874">
    <property type="entry name" value="ATPase domain of HSP90 chaperone/DNA topoisomerase II/histidine kinase"/>
    <property type="match status" value="1"/>
</dbReference>
<feature type="domain" description="Signal transduction histidine kinase internal region" evidence="2">
    <location>
        <begin position="150"/>
        <end position="227"/>
    </location>
</feature>
<keyword evidence="1" id="KW-0812">Transmembrane</keyword>
<dbReference type="InterPro" id="IPR010559">
    <property type="entry name" value="Sig_transdc_His_kin_internal"/>
</dbReference>
<dbReference type="PANTHER" id="PTHR34220">
    <property type="entry name" value="SENSOR HISTIDINE KINASE YPDA"/>
    <property type="match status" value="1"/>
</dbReference>
<keyword evidence="3" id="KW-0418">Kinase</keyword>
<evidence type="ECO:0000256" key="1">
    <source>
        <dbReference type="SAM" id="Phobius"/>
    </source>
</evidence>
<protein>
    <submittedName>
        <fullName evidence="3">Histidine kinase</fullName>
    </submittedName>
</protein>
<evidence type="ECO:0000313" key="4">
    <source>
        <dbReference type="Proteomes" id="UP001236569"/>
    </source>
</evidence>
<keyword evidence="1" id="KW-0472">Membrane</keyword>
<keyword evidence="3" id="KW-0808">Transferase</keyword>
<dbReference type="PANTHER" id="PTHR34220:SF7">
    <property type="entry name" value="SENSOR HISTIDINE KINASE YPDA"/>
    <property type="match status" value="1"/>
</dbReference>
<evidence type="ECO:0000259" key="2">
    <source>
        <dbReference type="Pfam" id="PF06580"/>
    </source>
</evidence>
<feature type="transmembrane region" description="Helical" evidence="1">
    <location>
        <begin position="46"/>
        <end position="64"/>
    </location>
</feature>
<dbReference type="RefSeq" id="WP_283369532.1">
    <property type="nucleotide sequence ID" value="NZ_JASHID010000005.1"/>
</dbReference>
<dbReference type="InterPro" id="IPR050640">
    <property type="entry name" value="Bact_2-comp_sensor_kinase"/>
</dbReference>
<dbReference type="EMBL" id="JASHID010000005">
    <property type="protein sequence ID" value="MDI9864330.1"/>
    <property type="molecule type" value="Genomic_DNA"/>
</dbReference>
<dbReference type="Pfam" id="PF06580">
    <property type="entry name" value="His_kinase"/>
    <property type="match status" value="1"/>
</dbReference>
<name>A0ABT6YL71_9BACT</name>
<dbReference type="InterPro" id="IPR036890">
    <property type="entry name" value="HATPase_C_sf"/>
</dbReference>
<keyword evidence="1" id="KW-1133">Transmembrane helix</keyword>
<comment type="caution">
    <text evidence="3">The sequence shown here is derived from an EMBL/GenBank/DDBJ whole genome shotgun (WGS) entry which is preliminary data.</text>
</comment>
<keyword evidence="4" id="KW-1185">Reference proteome</keyword>
<organism evidence="3 4">
    <name type="scientific">Flectobacillus longus</name>
    <dbReference type="NCBI Taxonomy" id="2984207"/>
    <lineage>
        <taxon>Bacteria</taxon>
        <taxon>Pseudomonadati</taxon>
        <taxon>Bacteroidota</taxon>
        <taxon>Cytophagia</taxon>
        <taxon>Cytophagales</taxon>
        <taxon>Flectobacillaceae</taxon>
        <taxon>Flectobacillus</taxon>
    </lineage>
</organism>
<gene>
    <name evidence="3" type="ORF">QM480_08335</name>
</gene>
<evidence type="ECO:0000313" key="3">
    <source>
        <dbReference type="EMBL" id="MDI9864330.1"/>
    </source>
</evidence>
<sequence length="339" mass="39093">MNQKNIKKLSFLAPIGLALYWLILLKASAMPESKEGFILQSGYIKYLLGWIGISLLVVGLAYIHYKWVFLKIVYHHNPAVQALWFPWVSMLLWLIFELLQFRTGHFEGYIDENILISLLGLVLILMVAYLCDYIRTKQLQTQLLQSKSEADLHALKAQINPHFLFNVLNTVYNQASLEESPNTADMILKISDLLRFSIEEAPKNKIPLAKEISFLQNYIDLQKARLPQSPMIELDFQWEISPNNFVVSPMLLMPLVENAFRYGLSLSHLCYIRLSAILEQQTLKFSIENSNFAVGREGLGTGLKQVQERLKLEYNNQNEFHIQKNDKTFSVQLKLNLGN</sequence>
<feature type="transmembrane region" description="Helical" evidence="1">
    <location>
        <begin position="84"/>
        <end position="101"/>
    </location>
</feature>
<reference evidence="3 4" key="1">
    <citation type="submission" date="2023-05" db="EMBL/GenBank/DDBJ databases">
        <title>Novel species of genus Flectobacillus isolated from stream in China.</title>
        <authorList>
            <person name="Lu H."/>
        </authorList>
    </citation>
    <scope>NUCLEOTIDE SEQUENCE [LARGE SCALE GENOMIC DNA]</scope>
    <source>
        <strain evidence="3 4">DC10W</strain>
    </source>
</reference>
<proteinExistence type="predicted"/>
<dbReference type="Proteomes" id="UP001236569">
    <property type="component" value="Unassembled WGS sequence"/>
</dbReference>